<dbReference type="Gene3D" id="1.25.40.20">
    <property type="entry name" value="Ankyrin repeat-containing domain"/>
    <property type="match status" value="2"/>
</dbReference>
<accession>L1ICE9</accession>
<evidence type="ECO:0000256" key="5">
    <source>
        <dbReference type="ARBA" id="ARBA00047597"/>
    </source>
</evidence>
<dbReference type="RefSeq" id="XP_005820901.1">
    <property type="nucleotide sequence ID" value="XM_005820844.1"/>
</dbReference>
<dbReference type="InterPro" id="IPR036770">
    <property type="entry name" value="Ankyrin_rpt-contain_sf"/>
</dbReference>
<dbReference type="Proteomes" id="UP000011087">
    <property type="component" value="Unassembled WGS sequence"/>
</dbReference>
<dbReference type="GO" id="GO:0016779">
    <property type="term" value="F:nucleotidyltransferase activity"/>
    <property type="evidence" value="ECO:0007669"/>
    <property type="project" value="UniProtKB-KW"/>
</dbReference>
<dbReference type="GO" id="GO:0106274">
    <property type="term" value="F:NAD+-protein-arginine ADP-ribosyltransferase activity"/>
    <property type="evidence" value="ECO:0007669"/>
    <property type="project" value="UniProtKB-EC"/>
</dbReference>
<keyword evidence="3 6" id="KW-0808">Transferase</keyword>
<dbReference type="OrthoDB" id="423533at2759"/>
<evidence type="ECO:0000256" key="3">
    <source>
        <dbReference type="ARBA" id="ARBA00022679"/>
    </source>
</evidence>
<dbReference type="InterPro" id="IPR002110">
    <property type="entry name" value="Ankyrin_rpt"/>
</dbReference>
<gene>
    <name evidence="8" type="ORF">GUITHDRAFT_119904</name>
</gene>
<dbReference type="AlphaFoldDB" id="L1ICE9"/>
<keyword evidence="4" id="KW-0548">Nucleotidyltransferase</keyword>
<dbReference type="Gene3D" id="3.90.176.10">
    <property type="entry name" value="Toxin ADP-ribosyltransferase, Chain A, domain 1"/>
    <property type="match status" value="1"/>
</dbReference>
<name>L1ICE9_GUITC</name>
<dbReference type="Pfam" id="PF01129">
    <property type="entry name" value="ART"/>
    <property type="match status" value="1"/>
</dbReference>
<dbReference type="STRING" id="905079.L1ICE9"/>
<evidence type="ECO:0000256" key="2">
    <source>
        <dbReference type="ARBA" id="ARBA00022676"/>
    </source>
</evidence>
<dbReference type="EMBL" id="JH993125">
    <property type="protein sequence ID" value="EKX33921.1"/>
    <property type="molecule type" value="Genomic_DNA"/>
</dbReference>
<dbReference type="eggNOG" id="KOG0504">
    <property type="taxonomic scope" value="Eukaryota"/>
</dbReference>
<evidence type="ECO:0000256" key="1">
    <source>
        <dbReference type="ARBA" id="ARBA00009558"/>
    </source>
</evidence>
<keyword evidence="6" id="KW-0520">NAD</keyword>
<dbReference type="PANTHER" id="PTHR44207">
    <property type="entry name" value="SURFACE ANTIGEN BSPA-LIKE-RELATED"/>
    <property type="match status" value="1"/>
</dbReference>
<dbReference type="Pfam" id="PF12796">
    <property type="entry name" value="Ank_2"/>
    <property type="match status" value="1"/>
</dbReference>
<reference evidence="9" key="3">
    <citation type="submission" date="2016-03" db="UniProtKB">
        <authorList>
            <consortium name="EnsemblProtists"/>
        </authorList>
    </citation>
    <scope>IDENTIFICATION</scope>
</reference>
<dbReference type="InterPro" id="IPR000768">
    <property type="entry name" value="ART"/>
</dbReference>
<feature type="region of interest" description="Disordered" evidence="7">
    <location>
        <begin position="181"/>
        <end position="202"/>
    </location>
</feature>
<evidence type="ECO:0000313" key="8">
    <source>
        <dbReference type="EMBL" id="EKX33921.1"/>
    </source>
</evidence>
<dbReference type="SMART" id="SM00248">
    <property type="entry name" value="ANK"/>
    <property type="match status" value="4"/>
</dbReference>
<dbReference type="SUPFAM" id="SSF56399">
    <property type="entry name" value="ADP-ribosylation"/>
    <property type="match status" value="1"/>
</dbReference>
<feature type="compositionally biased region" description="Polar residues" evidence="7">
    <location>
        <begin position="187"/>
        <end position="199"/>
    </location>
</feature>
<dbReference type="PANTHER" id="PTHR44207:SF2">
    <property type="entry name" value="REPEAT PROTEIN, PUTATIVE-RELATED"/>
    <property type="match status" value="1"/>
</dbReference>
<keyword evidence="10" id="KW-1185">Reference proteome</keyword>
<comment type="catalytic activity">
    <reaction evidence="5 6">
        <text>L-arginyl-[protein] + NAD(+) = N(omega)-(ADP-D-ribosyl)-L-arginyl-[protein] + nicotinamide + H(+)</text>
        <dbReference type="Rhea" id="RHEA:19149"/>
        <dbReference type="Rhea" id="RHEA-COMP:10532"/>
        <dbReference type="Rhea" id="RHEA-COMP:15087"/>
        <dbReference type="ChEBI" id="CHEBI:15378"/>
        <dbReference type="ChEBI" id="CHEBI:17154"/>
        <dbReference type="ChEBI" id="CHEBI:29965"/>
        <dbReference type="ChEBI" id="CHEBI:57540"/>
        <dbReference type="ChEBI" id="CHEBI:142554"/>
        <dbReference type="EC" id="2.4.2.31"/>
    </reaction>
</comment>
<dbReference type="EnsemblProtists" id="EKX33921">
    <property type="protein sequence ID" value="EKX33921"/>
    <property type="gene ID" value="GUITHDRAFT_119904"/>
</dbReference>
<reference evidence="10" key="2">
    <citation type="submission" date="2012-11" db="EMBL/GenBank/DDBJ databases">
        <authorList>
            <person name="Kuo A."/>
            <person name="Curtis B.A."/>
            <person name="Tanifuji G."/>
            <person name="Burki F."/>
            <person name="Gruber A."/>
            <person name="Irimia M."/>
            <person name="Maruyama S."/>
            <person name="Arias M.C."/>
            <person name="Ball S.G."/>
            <person name="Gile G.H."/>
            <person name="Hirakawa Y."/>
            <person name="Hopkins J.F."/>
            <person name="Rensing S.A."/>
            <person name="Schmutz J."/>
            <person name="Symeonidi A."/>
            <person name="Elias M."/>
            <person name="Eveleigh R.J."/>
            <person name="Herman E.K."/>
            <person name="Klute M.J."/>
            <person name="Nakayama T."/>
            <person name="Obornik M."/>
            <person name="Reyes-Prieto A."/>
            <person name="Armbrust E.V."/>
            <person name="Aves S.J."/>
            <person name="Beiko R.G."/>
            <person name="Coutinho P."/>
            <person name="Dacks J.B."/>
            <person name="Durnford D.G."/>
            <person name="Fast N.M."/>
            <person name="Green B.R."/>
            <person name="Grisdale C."/>
            <person name="Hempe F."/>
            <person name="Henrissat B."/>
            <person name="Hoppner M.P."/>
            <person name="Ishida K.-I."/>
            <person name="Kim E."/>
            <person name="Koreny L."/>
            <person name="Kroth P.G."/>
            <person name="Liu Y."/>
            <person name="Malik S.-B."/>
            <person name="Maier U.G."/>
            <person name="McRose D."/>
            <person name="Mock T."/>
            <person name="Neilson J.A."/>
            <person name="Onodera N.T."/>
            <person name="Poole A.M."/>
            <person name="Pritham E.J."/>
            <person name="Richards T.A."/>
            <person name="Rocap G."/>
            <person name="Roy S.W."/>
            <person name="Sarai C."/>
            <person name="Schaack S."/>
            <person name="Shirato S."/>
            <person name="Slamovits C.H."/>
            <person name="Spencer D.F."/>
            <person name="Suzuki S."/>
            <person name="Worden A.Z."/>
            <person name="Zauner S."/>
            <person name="Barry K."/>
            <person name="Bell C."/>
            <person name="Bharti A.K."/>
            <person name="Crow J.A."/>
            <person name="Grimwood J."/>
            <person name="Kramer R."/>
            <person name="Lindquist E."/>
            <person name="Lucas S."/>
            <person name="Salamov A."/>
            <person name="McFadden G.I."/>
            <person name="Lane C.E."/>
            <person name="Keeling P.J."/>
            <person name="Gray M.W."/>
            <person name="Grigoriev I.V."/>
            <person name="Archibald J.M."/>
        </authorList>
    </citation>
    <scope>NUCLEOTIDE SEQUENCE</scope>
    <source>
        <strain evidence="10">CCMP2712</strain>
    </source>
</reference>
<organism evidence="8">
    <name type="scientific">Guillardia theta (strain CCMP2712)</name>
    <name type="common">Cryptophyte</name>
    <dbReference type="NCBI Taxonomy" id="905079"/>
    <lineage>
        <taxon>Eukaryota</taxon>
        <taxon>Cryptophyceae</taxon>
        <taxon>Pyrenomonadales</taxon>
        <taxon>Geminigeraceae</taxon>
        <taxon>Guillardia</taxon>
    </lineage>
</organism>
<evidence type="ECO:0000313" key="9">
    <source>
        <dbReference type="EnsemblProtists" id="EKX33921"/>
    </source>
</evidence>
<protein>
    <recommendedName>
        <fullName evidence="6">NAD(P)(+)--arginine ADP-ribosyltransferase</fullName>
        <ecNumber evidence="6">2.4.2.31</ecNumber>
    </recommendedName>
    <alternativeName>
        <fullName evidence="6">Mono(ADP-ribosyl)transferase</fullName>
    </alternativeName>
</protein>
<keyword evidence="6" id="KW-0521">NADP</keyword>
<dbReference type="GeneID" id="17290646"/>
<proteinExistence type="inferred from homology"/>
<reference evidence="8 10" key="1">
    <citation type="journal article" date="2012" name="Nature">
        <title>Algal genomes reveal evolutionary mosaicism and the fate of nucleomorphs.</title>
        <authorList>
            <consortium name="DOE Joint Genome Institute"/>
            <person name="Curtis B.A."/>
            <person name="Tanifuji G."/>
            <person name="Burki F."/>
            <person name="Gruber A."/>
            <person name="Irimia M."/>
            <person name="Maruyama S."/>
            <person name="Arias M.C."/>
            <person name="Ball S.G."/>
            <person name="Gile G.H."/>
            <person name="Hirakawa Y."/>
            <person name="Hopkins J.F."/>
            <person name="Kuo A."/>
            <person name="Rensing S.A."/>
            <person name="Schmutz J."/>
            <person name="Symeonidi A."/>
            <person name="Elias M."/>
            <person name="Eveleigh R.J."/>
            <person name="Herman E.K."/>
            <person name="Klute M.J."/>
            <person name="Nakayama T."/>
            <person name="Obornik M."/>
            <person name="Reyes-Prieto A."/>
            <person name="Armbrust E.V."/>
            <person name="Aves S.J."/>
            <person name="Beiko R.G."/>
            <person name="Coutinho P."/>
            <person name="Dacks J.B."/>
            <person name="Durnford D.G."/>
            <person name="Fast N.M."/>
            <person name="Green B.R."/>
            <person name="Grisdale C.J."/>
            <person name="Hempel F."/>
            <person name="Henrissat B."/>
            <person name="Hoppner M.P."/>
            <person name="Ishida K."/>
            <person name="Kim E."/>
            <person name="Koreny L."/>
            <person name="Kroth P.G."/>
            <person name="Liu Y."/>
            <person name="Malik S.B."/>
            <person name="Maier U.G."/>
            <person name="McRose D."/>
            <person name="Mock T."/>
            <person name="Neilson J.A."/>
            <person name="Onodera N.T."/>
            <person name="Poole A.M."/>
            <person name="Pritham E.J."/>
            <person name="Richards T.A."/>
            <person name="Rocap G."/>
            <person name="Roy S.W."/>
            <person name="Sarai C."/>
            <person name="Schaack S."/>
            <person name="Shirato S."/>
            <person name="Slamovits C.H."/>
            <person name="Spencer D.F."/>
            <person name="Suzuki S."/>
            <person name="Worden A.Z."/>
            <person name="Zauner S."/>
            <person name="Barry K."/>
            <person name="Bell C."/>
            <person name="Bharti A.K."/>
            <person name="Crow J.A."/>
            <person name="Grimwood J."/>
            <person name="Kramer R."/>
            <person name="Lindquist E."/>
            <person name="Lucas S."/>
            <person name="Salamov A."/>
            <person name="McFadden G.I."/>
            <person name="Lane C.E."/>
            <person name="Keeling P.J."/>
            <person name="Gray M.W."/>
            <person name="Grigoriev I.V."/>
            <person name="Archibald J.M."/>
        </authorList>
    </citation>
    <scope>NUCLEOTIDE SEQUENCE</scope>
    <source>
        <strain evidence="8 10">CCMP2712</strain>
    </source>
</reference>
<evidence type="ECO:0000256" key="6">
    <source>
        <dbReference type="RuleBase" id="RU361228"/>
    </source>
</evidence>
<dbReference type="PaxDb" id="55529-EKX33921"/>
<dbReference type="KEGG" id="gtt:GUITHDRAFT_119904"/>
<evidence type="ECO:0000313" key="10">
    <source>
        <dbReference type="Proteomes" id="UP000011087"/>
    </source>
</evidence>
<evidence type="ECO:0000256" key="7">
    <source>
        <dbReference type="SAM" id="MobiDB-lite"/>
    </source>
</evidence>
<dbReference type="EC" id="2.4.2.31" evidence="6"/>
<keyword evidence="2 6" id="KW-0328">Glycosyltransferase</keyword>
<dbReference type="SUPFAM" id="SSF48403">
    <property type="entry name" value="Ankyrin repeat"/>
    <property type="match status" value="1"/>
</dbReference>
<comment type="similarity">
    <text evidence="1 6">Belongs to the Arg-specific ADP-ribosyltransferase family.</text>
</comment>
<evidence type="ECO:0000256" key="4">
    <source>
        <dbReference type="ARBA" id="ARBA00022695"/>
    </source>
</evidence>
<dbReference type="HOGENOM" id="CLU_337553_0_0_1"/>
<dbReference type="PROSITE" id="PS51996">
    <property type="entry name" value="TR_MART"/>
    <property type="match status" value="1"/>
</dbReference>
<sequence>MEGGRKEEVLALQLEIERLKARNQVLKHHISALSLISTKPEQSPFVPQQELTWPLPNEIRTSLRELFHLSHDQQRFKLLDNDLLLSLGIDVSTLMQHAGSEELSYGDFEVRVAREWEIKRKASSLDDLKILRVMAECIPGGNVESPLAGLQGMTASALSALWQTAIAGRLEEALKRPMKARGDGQTLHVNNSKYSLNESDNAKGSREVQEAVYGGIKEYFGGLIGRIGLPQTELMKGMEEEHCKGKDSEEAFTTSNYNIRTTAKEEWLNVIDPDRRRRLSDGTRVIRAMEELKKLEMSIKAELREEELIALQLYTGTGQMYHKYNISLRAPDKVANRYTTTIHCVVSGVVKLSLHSPLPEDRRVWRGVKGMRLPESFLKEDGLGVSGGVEYGLLSTTTDVGTAIQYAGKGEEPILLEISCGAIDRGASLAFLSQYPGEEEMLFPPLSYLEVLKESRYSMMEGERVKVLTLRINANTTSSTIEEMLGKRKQLYVGLLENIAREVERELVGCAGRIQERLRSAFRDRLSNLSQFLFRSIERECRAMVEVSRGREAEWYNEDSRYKEAIELSNSMKDMAINKLRHWIEDTTGDNKCSSLGNEVMRSVYWRTMAGLMYKISSLTPAGDDVRLELSKRLCGMYGLSISSEEDQAEPPTVRAVIRGQGELIPLLKAGGCDKDNRSRTCAHEASQAGHVEILRYLEETCGQELLREKDDEGRTCAHDASYGGHLEVLEYLAETCGEELLRVKTKRRRTCAHGASHGGHVGVLRYLGETCGKELLRDKDKAGKTCAHTASHEGHLETLRYLAETCGKQLLLQKALDGKTCNDEARLNNHSDVVEYLQSLGTE</sequence>